<dbReference type="SMART" id="SM00283">
    <property type="entry name" value="MA"/>
    <property type="match status" value="1"/>
</dbReference>
<sequence length="329" mass="35390">MYTALFSMLFNKSNADTAISTGPSLLKEIAELDSMAQKVADLNSSLLDSRQEVQIMVSEAGETAMCAQGMVNELSGHVTESMKQMEDTRSSLSKAKEFAEEGVVRLDKAGTEMKAIQQQVLESINIYSGLRDDVKTFGEMLEDIKSIADQTKLLALNASIEAARSGEAGRGFAVVAQEVSKLAVKSKKMVDDVSVTLKRVKNSALMVMQSMSQGVEGVQTGMDLIARVNDLCHEIVEHMVISVTAVEKAYAGAEALDLGMGGVQAVAGEVSQVVGKFSGITGHTTDTLKDQSECVQQLLSNLKRVRGKVAVNGKESWTNAVKQMLTENR</sequence>
<evidence type="ECO:0000259" key="3">
    <source>
        <dbReference type="PROSITE" id="PS50111"/>
    </source>
</evidence>
<proteinExistence type="predicted"/>
<dbReference type="PROSITE" id="PS50111">
    <property type="entry name" value="CHEMOTAXIS_TRANSDUC_2"/>
    <property type="match status" value="1"/>
</dbReference>
<dbReference type="STRING" id="341036.SAMN05660649_03783"/>
<dbReference type="Gene3D" id="1.10.287.950">
    <property type="entry name" value="Methyl-accepting chemotaxis protein"/>
    <property type="match status" value="1"/>
</dbReference>
<protein>
    <submittedName>
        <fullName evidence="4">Methyl-accepting chemotaxis protein</fullName>
    </submittedName>
</protein>
<keyword evidence="5" id="KW-1185">Reference proteome</keyword>
<evidence type="ECO:0000256" key="2">
    <source>
        <dbReference type="PROSITE-ProRule" id="PRU00284"/>
    </source>
</evidence>
<dbReference type="EMBL" id="FOOX01000016">
    <property type="protein sequence ID" value="SFH08578.1"/>
    <property type="molecule type" value="Genomic_DNA"/>
</dbReference>
<dbReference type="Proteomes" id="UP000199337">
    <property type="component" value="Unassembled WGS sequence"/>
</dbReference>
<keyword evidence="1 2" id="KW-0807">Transducer</keyword>
<organism evidence="4 5">
    <name type="scientific">Desulfotruncus arcticus DSM 17038</name>
    <dbReference type="NCBI Taxonomy" id="1121424"/>
    <lineage>
        <taxon>Bacteria</taxon>
        <taxon>Bacillati</taxon>
        <taxon>Bacillota</taxon>
        <taxon>Clostridia</taxon>
        <taxon>Eubacteriales</taxon>
        <taxon>Desulfallaceae</taxon>
        <taxon>Desulfotruncus</taxon>
    </lineage>
</organism>
<dbReference type="SUPFAM" id="SSF58104">
    <property type="entry name" value="Methyl-accepting chemotaxis protein (MCP) signaling domain"/>
    <property type="match status" value="1"/>
</dbReference>
<dbReference type="PANTHER" id="PTHR32089">
    <property type="entry name" value="METHYL-ACCEPTING CHEMOTAXIS PROTEIN MCPB"/>
    <property type="match status" value="1"/>
</dbReference>
<accession>A0A1I2X4Z2</accession>
<dbReference type="GO" id="GO:0016020">
    <property type="term" value="C:membrane"/>
    <property type="evidence" value="ECO:0007669"/>
    <property type="project" value="InterPro"/>
</dbReference>
<dbReference type="PANTHER" id="PTHR32089:SF112">
    <property type="entry name" value="LYSOZYME-LIKE PROTEIN-RELATED"/>
    <property type="match status" value="1"/>
</dbReference>
<dbReference type="InterPro" id="IPR004089">
    <property type="entry name" value="MCPsignal_dom"/>
</dbReference>
<evidence type="ECO:0000313" key="4">
    <source>
        <dbReference type="EMBL" id="SFH08578.1"/>
    </source>
</evidence>
<evidence type="ECO:0000256" key="1">
    <source>
        <dbReference type="ARBA" id="ARBA00023224"/>
    </source>
</evidence>
<feature type="domain" description="Methyl-accepting transducer" evidence="3">
    <location>
        <begin position="35"/>
        <end position="278"/>
    </location>
</feature>
<dbReference type="AlphaFoldDB" id="A0A1I2X4Z2"/>
<dbReference type="Pfam" id="PF00015">
    <property type="entry name" value="MCPsignal"/>
    <property type="match status" value="1"/>
</dbReference>
<reference evidence="5" key="1">
    <citation type="submission" date="2016-10" db="EMBL/GenBank/DDBJ databases">
        <authorList>
            <person name="Varghese N."/>
            <person name="Submissions S."/>
        </authorList>
    </citation>
    <scope>NUCLEOTIDE SEQUENCE [LARGE SCALE GENOMIC DNA]</scope>
    <source>
        <strain evidence="5">DSM 17038</strain>
    </source>
</reference>
<name>A0A1I2X4Z2_9FIRM</name>
<dbReference type="GO" id="GO:0007165">
    <property type="term" value="P:signal transduction"/>
    <property type="evidence" value="ECO:0007669"/>
    <property type="project" value="UniProtKB-KW"/>
</dbReference>
<gene>
    <name evidence="4" type="ORF">SAMN05660649_03783</name>
</gene>
<evidence type="ECO:0000313" key="5">
    <source>
        <dbReference type="Proteomes" id="UP000199337"/>
    </source>
</evidence>